<organism evidence="2 3">
    <name type="scientific">Aegilops tauschii subsp. strangulata</name>
    <name type="common">Goatgrass</name>
    <dbReference type="NCBI Taxonomy" id="200361"/>
    <lineage>
        <taxon>Eukaryota</taxon>
        <taxon>Viridiplantae</taxon>
        <taxon>Streptophyta</taxon>
        <taxon>Embryophyta</taxon>
        <taxon>Tracheophyta</taxon>
        <taxon>Spermatophyta</taxon>
        <taxon>Magnoliopsida</taxon>
        <taxon>Liliopsida</taxon>
        <taxon>Poales</taxon>
        <taxon>Poaceae</taxon>
        <taxon>BOP clade</taxon>
        <taxon>Pooideae</taxon>
        <taxon>Triticodae</taxon>
        <taxon>Triticeae</taxon>
        <taxon>Triticinae</taxon>
        <taxon>Aegilops</taxon>
    </lineage>
</organism>
<dbReference type="Gramene" id="AET3Gv21202400.5">
    <property type="protein sequence ID" value="AET3Gv21202400.5"/>
    <property type="gene ID" value="AET3Gv21202400"/>
</dbReference>
<proteinExistence type="predicted"/>
<dbReference type="PANTHER" id="PTHR31264">
    <property type="entry name" value="OS07G0554500 PROTEIN-RELATED"/>
    <property type="match status" value="1"/>
</dbReference>
<feature type="compositionally biased region" description="Basic and acidic residues" evidence="1">
    <location>
        <begin position="16"/>
        <end position="25"/>
    </location>
</feature>
<reference evidence="2" key="4">
    <citation type="submission" date="2019-03" db="UniProtKB">
        <authorList>
            <consortium name="EnsemblPlants"/>
        </authorList>
    </citation>
    <scope>IDENTIFICATION</scope>
</reference>
<dbReference type="InterPro" id="IPR036047">
    <property type="entry name" value="F-box-like_dom_sf"/>
</dbReference>
<reference evidence="2" key="5">
    <citation type="journal article" date="2021" name="G3 (Bethesda)">
        <title>Aegilops tauschii genome assembly Aet v5.0 features greater sequence contiguity and improved annotation.</title>
        <authorList>
            <person name="Wang L."/>
            <person name="Zhu T."/>
            <person name="Rodriguez J.C."/>
            <person name="Deal K.R."/>
            <person name="Dubcovsky J."/>
            <person name="McGuire P.E."/>
            <person name="Lux T."/>
            <person name="Spannagl M."/>
            <person name="Mayer K.F.X."/>
            <person name="Baldrich P."/>
            <person name="Meyers B.C."/>
            <person name="Huo N."/>
            <person name="Gu Y.Q."/>
            <person name="Zhou H."/>
            <person name="Devos K.M."/>
            <person name="Bennetzen J.L."/>
            <person name="Unver T."/>
            <person name="Budak H."/>
            <person name="Gulick P.J."/>
            <person name="Galiba G."/>
            <person name="Kalapos B."/>
            <person name="Nelson D.R."/>
            <person name="Li P."/>
            <person name="You F.M."/>
            <person name="Luo M.C."/>
            <person name="Dvorak J."/>
        </authorList>
    </citation>
    <scope>NUCLEOTIDE SEQUENCE [LARGE SCALE GENOMIC DNA]</scope>
    <source>
        <strain evidence="2">cv. AL8/78</strain>
    </source>
</reference>
<reference evidence="3" key="2">
    <citation type="journal article" date="2017" name="Nat. Plants">
        <title>The Aegilops tauschii genome reveals multiple impacts of transposons.</title>
        <authorList>
            <person name="Zhao G."/>
            <person name="Zou C."/>
            <person name="Li K."/>
            <person name="Wang K."/>
            <person name="Li T."/>
            <person name="Gao L."/>
            <person name="Zhang X."/>
            <person name="Wang H."/>
            <person name="Yang Z."/>
            <person name="Liu X."/>
            <person name="Jiang W."/>
            <person name="Mao L."/>
            <person name="Kong X."/>
            <person name="Jiao Y."/>
            <person name="Jia J."/>
        </authorList>
    </citation>
    <scope>NUCLEOTIDE SEQUENCE [LARGE SCALE GENOMIC DNA]</scope>
    <source>
        <strain evidence="3">cv. AL8/78</strain>
    </source>
</reference>
<reference evidence="3" key="1">
    <citation type="journal article" date="2014" name="Science">
        <title>Ancient hybridizations among the ancestral genomes of bread wheat.</title>
        <authorList>
            <consortium name="International Wheat Genome Sequencing Consortium,"/>
            <person name="Marcussen T."/>
            <person name="Sandve S.R."/>
            <person name="Heier L."/>
            <person name="Spannagl M."/>
            <person name="Pfeifer M."/>
            <person name="Jakobsen K.S."/>
            <person name="Wulff B.B."/>
            <person name="Steuernagel B."/>
            <person name="Mayer K.F."/>
            <person name="Olsen O.A."/>
        </authorList>
    </citation>
    <scope>NUCLEOTIDE SEQUENCE [LARGE SCALE GENOMIC DNA]</scope>
    <source>
        <strain evidence="3">cv. AL8/78</strain>
    </source>
</reference>
<dbReference type="PANTHER" id="PTHR31264:SF32">
    <property type="entry name" value="F-BOX DOMAIN-CONTAINING PROTEIN"/>
    <property type="match status" value="1"/>
</dbReference>
<protein>
    <recommendedName>
        <fullName evidence="4">F-box domain-containing protein</fullName>
    </recommendedName>
</protein>
<evidence type="ECO:0000313" key="2">
    <source>
        <dbReference type="EnsemblPlants" id="AET3Gv21202400.5"/>
    </source>
</evidence>
<accession>A0A453GTP8</accession>
<dbReference type="Proteomes" id="UP000015105">
    <property type="component" value="Chromosome 3D"/>
</dbReference>
<evidence type="ECO:0000313" key="3">
    <source>
        <dbReference type="Proteomes" id="UP000015105"/>
    </source>
</evidence>
<keyword evidence="3" id="KW-1185">Reference proteome</keyword>
<evidence type="ECO:0008006" key="4">
    <source>
        <dbReference type="Google" id="ProtNLM"/>
    </source>
</evidence>
<sequence>RTSRRRRDVVHLPVSESRKGEKDVNLVDPPIPPPAIPMAAPPPEPPILRTHDELLEEIFLLLPTAADLARASLARASFRRLITGHAFLRRYRTLHPPPLIGVLEVDDNAFFPAQPPHPSAAAARTFAGFDFSCSSFLPSTAGRTWSAIDLFDGRVLLDGAPEERTCDFDHLQLLVRELAVCDPVFRRYILLPAVPGDLTALVPEREDLLDLDTFLAPGDDDEDPLSFRVMWLVRCRRNMLLLVFSSVDGQWHALTFDQCRSVPGTFDPYKDGLISRQFVGRRFCWHPPVLNDLLLLDTHSMEFSAVSLQPELLQCQCDDFVVLEAAQGMLGMLLVINDGHNHDGTYRLEYFVLRNNQWRSEKVIPLPAKYDVLLFGVAGGYALIHAHYTPSLQENPVYFSVDIKTLQVDFFGEGSDCSDSGELYAGFPPSLCAPTI</sequence>
<feature type="region of interest" description="Disordered" evidence="1">
    <location>
        <begin position="1"/>
        <end position="29"/>
    </location>
</feature>
<evidence type="ECO:0000256" key="1">
    <source>
        <dbReference type="SAM" id="MobiDB-lite"/>
    </source>
</evidence>
<reference evidence="2" key="3">
    <citation type="journal article" date="2017" name="Nature">
        <title>Genome sequence of the progenitor of the wheat D genome Aegilops tauschii.</title>
        <authorList>
            <person name="Luo M.C."/>
            <person name="Gu Y.Q."/>
            <person name="Puiu D."/>
            <person name="Wang H."/>
            <person name="Twardziok S.O."/>
            <person name="Deal K.R."/>
            <person name="Huo N."/>
            <person name="Zhu T."/>
            <person name="Wang L."/>
            <person name="Wang Y."/>
            <person name="McGuire P.E."/>
            <person name="Liu S."/>
            <person name="Long H."/>
            <person name="Ramasamy R.K."/>
            <person name="Rodriguez J.C."/>
            <person name="Van S.L."/>
            <person name="Yuan L."/>
            <person name="Wang Z."/>
            <person name="Xia Z."/>
            <person name="Xiao L."/>
            <person name="Anderson O.D."/>
            <person name="Ouyang S."/>
            <person name="Liang Y."/>
            <person name="Zimin A.V."/>
            <person name="Pertea G."/>
            <person name="Qi P."/>
            <person name="Bennetzen J.L."/>
            <person name="Dai X."/>
            <person name="Dawson M.W."/>
            <person name="Muller H.G."/>
            <person name="Kugler K."/>
            <person name="Rivarola-Duarte L."/>
            <person name="Spannagl M."/>
            <person name="Mayer K.F.X."/>
            <person name="Lu F.H."/>
            <person name="Bevan M.W."/>
            <person name="Leroy P."/>
            <person name="Li P."/>
            <person name="You F.M."/>
            <person name="Sun Q."/>
            <person name="Liu Z."/>
            <person name="Lyons E."/>
            <person name="Wicker T."/>
            <person name="Salzberg S.L."/>
            <person name="Devos K.M."/>
            <person name="Dvorak J."/>
        </authorList>
    </citation>
    <scope>NUCLEOTIDE SEQUENCE [LARGE SCALE GENOMIC DNA]</scope>
    <source>
        <strain evidence="2">cv. AL8/78</strain>
    </source>
</reference>
<dbReference type="AlphaFoldDB" id="A0A453GTP8"/>
<dbReference type="EnsemblPlants" id="AET3Gv21202400.5">
    <property type="protein sequence ID" value="AET3Gv21202400.5"/>
    <property type="gene ID" value="AET3Gv21202400"/>
</dbReference>
<name>A0A453GTP8_AEGTS</name>
<dbReference type="SUPFAM" id="SSF81383">
    <property type="entry name" value="F-box domain"/>
    <property type="match status" value="1"/>
</dbReference>